<reference evidence="1" key="2">
    <citation type="journal article" date="2015" name="Genome Announc.">
        <title>Draft Genome Sequence of Filamentous Marine Cyanobacterium Lyngbya confervoides Strain BDU141951.</title>
        <authorList>
            <person name="Chandrababunaidu M.M."/>
            <person name="Sen D."/>
            <person name="Tripathy S."/>
        </authorList>
    </citation>
    <scope>NUCLEOTIDE SEQUENCE</scope>
    <source>
        <strain evidence="1">BDU141951</strain>
    </source>
</reference>
<protein>
    <submittedName>
        <fullName evidence="1">Uncharacterized protein</fullName>
    </submittedName>
</protein>
<name>A0A0C1V777_9CYAN</name>
<proteinExistence type="predicted"/>
<sequence length="178" mass="20513">MPKLIVYACPVGELADQLAVYFERSRATCGPNLAHHYMPHCTLTGFFEDTVSSIPHYVDGLARSLQRHRRSQPQPPIGVKALTFRAQWHGLELSSDWLKQLIADFASAANSPTRSAPLRLKDWLHLSLAYGFESEHRQVLQQLAEDFVKPQASVAWELRFYERHEDNSWTCHQQWPLF</sequence>
<dbReference type="AlphaFoldDB" id="A0A0C1V777"/>
<dbReference type="Gene3D" id="3.90.1140.10">
    <property type="entry name" value="Cyclic phosphodiesterase"/>
    <property type="match status" value="1"/>
</dbReference>
<gene>
    <name evidence="1" type="ORF">QQ91_013700</name>
</gene>
<reference evidence="1" key="1">
    <citation type="submission" date="2014-11" db="EMBL/GenBank/DDBJ databases">
        <authorList>
            <person name="Malar M.C."/>
            <person name="Sen D."/>
            <person name="Tripathy S."/>
        </authorList>
    </citation>
    <scope>NUCLEOTIDE SEQUENCE</scope>
    <source>
        <strain evidence="1">BDU141951</strain>
    </source>
</reference>
<reference evidence="1" key="3">
    <citation type="submission" date="2020-02" db="EMBL/GenBank/DDBJ databases">
        <authorList>
            <person name="Sarangi A.N."/>
            <person name="Ghosh S."/>
            <person name="Mukherjee M."/>
            <person name="Tripathy S."/>
        </authorList>
    </citation>
    <scope>NUCLEOTIDE SEQUENCE</scope>
    <source>
        <strain evidence="1">BDU141951</strain>
    </source>
</reference>
<accession>A0A0C1V777</accession>
<dbReference type="EMBL" id="JTHE02000003">
    <property type="protein sequence ID" value="NEV68165.1"/>
    <property type="molecule type" value="Genomic_DNA"/>
</dbReference>
<evidence type="ECO:0000313" key="1">
    <source>
        <dbReference type="EMBL" id="NEV68165.1"/>
    </source>
</evidence>
<organism evidence="1">
    <name type="scientific">Lyngbya confervoides BDU141951</name>
    <dbReference type="NCBI Taxonomy" id="1574623"/>
    <lineage>
        <taxon>Bacteria</taxon>
        <taxon>Bacillati</taxon>
        <taxon>Cyanobacteriota</taxon>
        <taxon>Cyanophyceae</taxon>
        <taxon>Oscillatoriophycideae</taxon>
        <taxon>Oscillatoriales</taxon>
        <taxon>Microcoleaceae</taxon>
        <taxon>Lyngbya</taxon>
    </lineage>
</organism>
<comment type="caution">
    <text evidence="1">The sequence shown here is derived from an EMBL/GenBank/DDBJ whole genome shotgun (WGS) entry which is preliminary data.</text>
</comment>